<reference evidence="9 10" key="1">
    <citation type="journal article" date="2009" name="Stand. Genomic Sci.">
        <title>Complete genome sequence of Desulfomicrobium baculatum type strain (X).</title>
        <authorList>
            <person name="Copeland A."/>
            <person name="Spring S."/>
            <person name="Goker M."/>
            <person name="Schneider S."/>
            <person name="Lapidus A."/>
            <person name="Del Rio T.G."/>
            <person name="Tice H."/>
            <person name="Cheng J.F."/>
            <person name="Chen F."/>
            <person name="Nolan M."/>
            <person name="Bruce D."/>
            <person name="Goodwin L."/>
            <person name="Pitluck S."/>
            <person name="Ivanova N."/>
            <person name="Mavrommatis K."/>
            <person name="Ovchinnikova G."/>
            <person name="Pati A."/>
            <person name="Chen A."/>
            <person name="Palaniappan K."/>
            <person name="Land M."/>
            <person name="Hauser L."/>
            <person name="Chang Y.J."/>
            <person name="Jeffries C.C."/>
            <person name="Meincke L."/>
            <person name="Sims D."/>
            <person name="Brettin T."/>
            <person name="Detter J.C."/>
            <person name="Han C."/>
            <person name="Chain P."/>
            <person name="Bristow J."/>
            <person name="Eisen J.A."/>
            <person name="Markowitz V."/>
            <person name="Hugenholtz P."/>
            <person name="Kyrpides N.C."/>
            <person name="Klenk H.P."/>
            <person name="Lucas S."/>
        </authorList>
    </citation>
    <scope>NUCLEOTIDE SEQUENCE [LARGE SCALE GENOMIC DNA]</scope>
    <source>
        <strain evidence="10">DSM 4028 / VKM B-1378 / X</strain>
    </source>
</reference>
<evidence type="ECO:0000256" key="1">
    <source>
        <dbReference type="ARBA" id="ARBA00004651"/>
    </source>
</evidence>
<feature type="transmembrane region" description="Helical" evidence="8">
    <location>
        <begin position="56"/>
        <end position="77"/>
    </location>
</feature>
<dbReference type="Proteomes" id="UP000002216">
    <property type="component" value="Chromosome"/>
</dbReference>
<evidence type="ECO:0000313" key="9">
    <source>
        <dbReference type="EMBL" id="ACU88844.1"/>
    </source>
</evidence>
<name>C7LN74_DESBD</name>
<proteinExistence type="inferred from homology"/>
<feature type="transmembrane region" description="Helical" evidence="8">
    <location>
        <begin position="150"/>
        <end position="168"/>
    </location>
</feature>
<evidence type="ECO:0000256" key="6">
    <source>
        <dbReference type="ARBA" id="ARBA00022989"/>
    </source>
</evidence>
<protein>
    <submittedName>
        <fullName evidence="9">Uncharacterized protein</fullName>
    </submittedName>
</protein>
<dbReference type="OrthoDB" id="5453830at2"/>
<gene>
    <name evidence="9" type="ordered locus">Dbac_0721</name>
</gene>
<evidence type="ECO:0000256" key="4">
    <source>
        <dbReference type="ARBA" id="ARBA00022475"/>
    </source>
</evidence>
<dbReference type="InterPro" id="IPR003211">
    <property type="entry name" value="AmiSUreI_transpt"/>
</dbReference>
<evidence type="ECO:0000256" key="2">
    <source>
        <dbReference type="ARBA" id="ARBA00010068"/>
    </source>
</evidence>
<feature type="transmembrane region" description="Helical" evidence="8">
    <location>
        <begin position="29"/>
        <end position="50"/>
    </location>
</feature>
<feature type="transmembrane region" description="Helical" evidence="8">
    <location>
        <begin position="6"/>
        <end position="22"/>
    </location>
</feature>
<dbReference type="HOGENOM" id="CLU_1522812_0_0_7"/>
<evidence type="ECO:0000256" key="8">
    <source>
        <dbReference type="SAM" id="Phobius"/>
    </source>
</evidence>
<dbReference type="EMBL" id="CP001629">
    <property type="protein sequence ID" value="ACU88844.1"/>
    <property type="molecule type" value="Genomic_DNA"/>
</dbReference>
<dbReference type="RefSeq" id="WP_015772944.1">
    <property type="nucleotide sequence ID" value="NC_013173.1"/>
</dbReference>
<dbReference type="InterPro" id="IPR038523">
    <property type="entry name" value="AmiSUreI_transpt_sf"/>
</dbReference>
<feature type="transmembrane region" description="Helical" evidence="8">
    <location>
        <begin position="122"/>
        <end position="143"/>
    </location>
</feature>
<keyword evidence="6 8" id="KW-1133">Transmembrane helix</keyword>
<accession>C7LN74</accession>
<feature type="transmembrane region" description="Helical" evidence="8">
    <location>
        <begin position="89"/>
        <end position="110"/>
    </location>
</feature>
<dbReference type="Pfam" id="PF02293">
    <property type="entry name" value="AmiS_UreI"/>
    <property type="match status" value="1"/>
</dbReference>
<keyword evidence="7 8" id="KW-0472">Membrane</keyword>
<evidence type="ECO:0000256" key="5">
    <source>
        <dbReference type="ARBA" id="ARBA00022692"/>
    </source>
</evidence>
<comment type="subcellular location">
    <subcellularLocation>
        <location evidence="1">Cell membrane</location>
        <topology evidence="1">Multi-pass membrane protein</topology>
    </subcellularLocation>
</comment>
<organism evidence="9 10">
    <name type="scientific">Desulfomicrobium baculatum (strain DSM 4028 / VKM B-1378 / X)</name>
    <name type="common">Desulfovibrio baculatus</name>
    <dbReference type="NCBI Taxonomy" id="525897"/>
    <lineage>
        <taxon>Bacteria</taxon>
        <taxon>Pseudomonadati</taxon>
        <taxon>Thermodesulfobacteriota</taxon>
        <taxon>Desulfovibrionia</taxon>
        <taxon>Desulfovibrionales</taxon>
        <taxon>Desulfomicrobiaceae</taxon>
        <taxon>Desulfomicrobium</taxon>
    </lineage>
</organism>
<dbReference type="Gene3D" id="1.25.40.600">
    <property type="match status" value="1"/>
</dbReference>
<evidence type="ECO:0000313" key="10">
    <source>
        <dbReference type="Proteomes" id="UP000002216"/>
    </source>
</evidence>
<dbReference type="AlphaFoldDB" id="C7LN74"/>
<dbReference type="GO" id="GO:0005886">
    <property type="term" value="C:plasma membrane"/>
    <property type="evidence" value="ECO:0007669"/>
    <property type="project" value="UniProtKB-SubCell"/>
</dbReference>
<keyword evidence="10" id="KW-1185">Reference proteome</keyword>
<evidence type="ECO:0000256" key="3">
    <source>
        <dbReference type="ARBA" id="ARBA00022448"/>
    </source>
</evidence>
<dbReference type="KEGG" id="dba:Dbac_0721"/>
<comment type="similarity">
    <text evidence="2">Belongs to the AmiS/UreI family.</text>
</comment>
<keyword evidence="5 8" id="KW-0812">Transmembrane</keyword>
<sequence length="178" mass="18905">MTLVLLVTIAMLWFPIGLFYFGQGDAKTCGAIAGFVGIITCIGGIIHATPLFGSDAFTATLLIPFGIVYLTISYCMLNGIEDLRSLGNLSLMMAFILAIAAYFYFTGGGIKPDGTSFIGKSLYLGCMMIAFVVLTVAVWAVTYGKLSPKVLGALLIVLSFLGLLVPAYDLIGFGKLPF</sequence>
<dbReference type="eggNOG" id="ENOG5032WGW">
    <property type="taxonomic scope" value="Bacteria"/>
</dbReference>
<evidence type="ECO:0000256" key="7">
    <source>
        <dbReference type="ARBA" id="ARBA00023136"/>
    </source>
</evidence>
<keyword evidence="4" id="KW-1003">Cell membrane</keyword>
<keyword evidence="3" id="KW-0813">Transport</keyword>